<dbReference type="PANTHER" id="PTHR35530:SF1">
    <property type="entry name" value="2-HYDROXYMUCONATE TAUTOMERASE"/>
    <property type="match status" value="1"/>
</dbReference>
<dbReference type="Gene3D" id="3.30.429.10">
    <property type="entry name" value="Macrophage Migration Inhibitory Factor"/>
    <property type="match status" value="1"/>
</dbReference>
<reference evidence="6" key="1">
    <citation type="journal article" date="2019" name="Int. J. Syst. Evol. Microbiol.">
        <title>The Global Catalogue of Microorganisms (GCM) 10K type strain sequencing project: providing services to taxonomists for standard genome sequencing and annotation.</title>
        <authorList>
            <consortium name="The Broad Institute Genomics Platform"/>
            <consortium name="The Broad Institute Genome Sequencing Center for Infectious Disease"/>
            <person name="Wu L."/>
            <person name="Ma J."/>
        </authorList>
    </citation>
    <scope>NUCLEOTIDE SEQUENCE [LARGE SCALE GENOMIC DNA]</scope>
    <source>
        <strain evidence="6">CCUG 61889</strain>
    </source>
</reference>
<dbReference type="EC" id="5.3.2.-" evidence="3"/>
<evidence type="ECO:0000313" key="6">
    <source>
        <dbReference type="Proteomes" id="UP001595752"/>
    </source>
</evidence>
<dbReference type="InterPro" id="IPR018191">
    <property type="entry name" value="4-OT"/>
</dbReference>
<evidence type="ECO:0000313" key="5">
    <source>
        <dbReference type="EMBL" id="MFC3884006.1"/>
    </source>
</evidence>
<accession>A0ABV8B192</accession>
<organism evidence="5 6">
    <name type="scientific">Bacillus songklensis</name>
    <dbReference type="NCBI Taxonomy" id="1069116"/>
    <lineage>
        <taxon>Bacteria</taxon>
        <taxon>Bacillati</taxon>
        <taxon>Bacillota</taxon>
        <taxon>Bacilli</taxon>
        <taxon>Bacillales</taxon>
        <taxon>Bacillaceae</taxon>
        <taxon>Bacillus</taxon>
    </lineage>
</organism>
<dbReference type="PANTHER" id="PTHR35530">
    <property type="entry name" value="TAUTOMERASE-RELATED"/>
    <property type="match status" value="1"/>
</dbReference>
<dbReference type="SUPFAM" id="SSF55331">
    <property type="entry name" value="Tautomerase/MIF"/>
    <property type="match status" value="1"/>
</dbReference>
<dbReference type="InterPro" id="IPR014347">
    <property type="entry name" value="Tautomerase/MIF_sf"/>
</dbReference>
<dbReference type="InterPro" id="IPR004370">
    <property type="entry name" value="4-OT-like_dom"/>
</dbReference>
<comment type="similarity">
    <text evidence="1 3">Belongs to the 4-oxalocrotonate tautomerase family.</text>
</comment>
<dbReference type="RefSeq" id="WP_377915040.1">
    <property type="nucleotide sequence ID" value="NZ_JBHRZT010000044.1"/>
</dbReference>
<gene>
    <name evidence="5" type="ORF">ACFOU2_11105</name>
</gene>
<dbReference type="EMBL" id="JBHRZT010000044">
    <property type="protein sequence ID" value="MFC3884006.1"/>
    <property type="molecule type" value="Genomic_DNA"/>
</dbReference>
<comment type="caution">
    <text evidence="5">The sequence shown here is derived from an EMBL/GenBank/DDBJ whole genome shotgun (WGS) entry which is preliminary data.</text>
</comment>
<dbReference type="NCBIfam" id="TIGR00013">
    <property type="entry name" value="taut"/>
    <property type="match status" value="1"/>
</dbReference>
<feature type="domain" description="4-oxalocrotonate tautomerase-like" evidence="4">
    <location>
        <begin position="18"/>
        <end position="77"/>
    </location>
</feature>
<proteinExistence type="inferred from homology"/>
<evidence type="ECO:0000259" key="4">
    <source>
        <dbReference type="Pfam" id="PF01361"/>
    </source>
</evidence>
<evidence type="ECO:0000256" key="3">
    <source>
        <dbReference type="RuleBase" id="RU362032"/>
    </source>
</evidence>
<evidence type="ECO:0000256" key="2">
    <source>
        <dbReference type="ARBA" id="ARBA00023235"/>
    </source>
</evidence>
<dbReference type="Proteomes" id="UP001595752">
    <property type="component" value="Unassembled WGS sequence"/>
</dbReference>
<name>A0ABV8B192_9BACI</name>
<dbReference type="Pfam" id="PF01361">
    <property type="entry name" value="Tautomerase"/>
    <property type="match status" value="1"/>
</dbReference>
<protein>
    <recommendedName>
        <fullName evidence="3">Tautomerase</fullName>
        <ecNumber evidence="3">5.3.2.-</ecNumber>
    </recommendedName>
</protein>
<sequence length="85" mass="9878">MERSRRSLLGKKEVKNMPFVQINIIKGRSPQMKEELIKEVTNTISNVLDAPVENVRILINEMEPEHWGIAGISVKKRQEHSQRDE</sequence>
<keyword evidence="2 3" id="KW-0413">Isomerase</keyword>
<dbReference type="NCBIfam" id="NF002571">
    <property type="entry name" value="PRK02220.1"/>
    <property type="match status" value="1"/>
</dbReference>
<dbReference type="GO" id="GO:0016853">
    <property type="term" value="F:isomerase activity"/>
    <property type="evidence" value="ECO:0007669"/>
    <property type="project" value="UniProtKB-KW"/>
</dbReference>
<evidence type="ECO:0000256" key="1">
    <source>
        <dbReference type="ARBA" id="ARBA00006723"/>
    </source>
</evidence>
<keyword evidence="6" id="KW-1185">Reference proteome</keyword>